<protein>
    <submittedName>
        <fullName evidence="2">Uncharacterized protein</fullName>
    </submittedName>
</protein>
<accession>A0ABQ2K3P3</accession>
<organism evidence="2 3">
    <name type="scientific">Novosphingobium indicum</name>
    <dbReference type="NCBI Taxonomy" id="462949"/>
    <lineage>
        <taxon>Bacteria</taxon>
        <taxon>Pseudomonadati</taxon>
        <taxon>Pseudomonadota</taxon>
        <taxon>Alphaproteobacteria</taxon>
        <taxon>Sphingomonadales</taxon>
        <taxon>Sphingomonadaceae</taxon>
        <taxon>Novosphingobium</taxon>
    </lineage>
</organism>
<evidence type="ECO:0000313" key="2">
    <source>
        <dbReference type="EMBL" id="GGN62945.1"/>
    </source>
</evidence>
<comment type="caution">
    <text evidence="2">The sequence shown here is derived from an EMBL/GenBank/DDBJ whole genome shotgun (WGS) entry which is preliminary data.</text>
</comment>
<dbReference type="EMBL" id="BMLK01000057">
    <property type="protein sequence ID" value="GGN62945.1"/>
    <property type="molecule type" value="Genomic_DNA"/>
</dbReference>
<sequence>MCKSWLVSPFICSALFAGSASAETNRNYDTPYCGEIEAPPRFAGANPGRRACPNAIARSYLPKYKGIARTALDLENEACFVPDATYQLLDEIIDEVRLRVTDEGLRPNVNASQAVLKKISAITGDVLEDKGFQLEIPTDTKTL</sequence>
<proteinExistence type="predicted"/>
<dbReference type="Proteomes" id="UP000605099">
    <property type="component" value="Unassembled WGS sequence"/>
</dbReference>
<feature type="chain" id="PRO_5047203264" evidence="1">
    <location>
        <begin position="23"/>
        <end position="143"/>
    </location>
</feature>
<keyword evidence="1" id="KW-0732">Signal</keyword>
<reference evidence="3" key="1">
    <citation type="journal article" date="2019" name="Int. J. Syst. Evol. Microbiol.">
        <title>The Global Catalogue of Microorganisms (GCM) 10K type strain sequencing project: providing services to taxonomists for standard genome sequencing and annotation.</title>
        <authorList>
            <consortium name="The Broad Institute Genomics Platform"/>
            <consortium name="The Broad Institute Genome Sequencing Center for Infectious Disease"/>
            <person name="Wu L."/>
            <person name="Ma J."/>
        </authorList>
    </citation>
    <scope>NUCLEOTIDE SEQUENCE [LARGE SCALE GENOMIC DNA]</scope>
    <source>
        <strain evidence="3">CGMCC 1.6784</strain>
    </source>
</reference>
<keyword evidence="3" id="KW-1185">Reference proteome</keyword>
<gene>
    <name evidence="2" type="ORF">GCM10011349_47080</name>
</gene>
<evidence type="ECO:0000313" key="3">
    <source>
        <dbReference type="Proteomes" id="UP000605099"/>
    </source>
</evidence>
<name>A0ABQ2K3P3_9SPHN</name>
<dbReference type="RefSeq" id="WP_188823882.1">
    <property type="nucleotide sequence ID" value="NZ_BMLK01000057.1"/>
</dbReference>
<feature type="signal peptide" evidence="1">
    <location>
        <begin position="1"/>
        <end position="22"/>
    </location>
</feature>
<evidence type="ECO:0000256" key="1">
    <source>
        <dbReference type="SAM" id="SignalP"/>
    </source>
</evidence>